<reference evidence="1 2" key="1">
    <citation type="submission" date="2015-01" db="EMBL/GenBank/DDBJ databases">
        <title>Genome of allotetraploid Gossypium barbadense reveals genomic plasticity and fiber elongation in cotton evolution.</title>
        <authorList>
            <person name="Chen X."/>
            <person name="Liu X."/>
            <person name="Zhao B."/>
            <person name="Zheng H."/>
            <person name="Hu Y."/>
            <person name="Lu G."/>
            <person name="Yang C."/>
            <person name="Chen J."/>
            <person name="Shan C."/>
            <person name="Zhang L."/>
            <person name="Zhou Y."/>
            <person name="Wang L."/>
            <person name="Guo W."/>
            <person name="Bai Y."/>
            <person name="Ruan J."/>
            <person name="Shangguan X."/>
            <person name="Mao Y."/>
            <person name="Jiang J."/>
            <person name="Zhu Y."/>
            <person name="Lei J."/>
            <person name="Kang H."/>
            <person name="Chen S."/>
            <person name="He X."/>
            <person name="Wang R."/>
            <person name="Wang Y."/>
            <person name="Chen J."/>
            <person name="Wang L."/>
            <person name="Yu S."/>
            <person name="Wang B."/>
            <person name="Wei J."/>
            <person name="Song S."/>
            <person name="Lu X."/>
            <person name="Gao Z."/>
            <person name="Gu W."/>
            <person name="Deng X."/>
            <person name="Ma D."/>
            <person name="Wang S."/>
            <person name="Liang W."/>
            <person name="Fang L."/>
            <person name="Cai C."/>
            <person name="Zhu X."/>
            <person name="Zhou B."/>
            <person name="Zhang Y."/>
            <person name="Chen Z."/>
            <person name="Xu S."/>
            <person name="Zhu R."/>
            <person name="Wang S."/>
            <person name="Zhang T."/>
            <person name="Zhao G."/>
        </authorList>
    </citation>
    <scope>NUCLEOTIDE SEQUENCE [LARGE SCALE GENOMIC DNA]</scope>
    <source>
        <strain evidence="2">cv. Xinhai21</strain>
        <tissue evidence="1">Leaf</tissue>
    </source>
</reference>
<evidence type="ECO:0000313" key="1">
    <source>
        <dbReference type="EMBL" id="PPR99762.1"/>
    </source>
</evidence>
<organism evidence="1 2">
    <name type="scientific">Gossypium barbadense</name>
    <name type="common">Sea Island cotton</name>
    <name type="synonym">Hibiscus barbadensis</name>
    <dbReference type="NCBI Taxonomy" id="3634"/>
    <lineage>
        <taxon>Eukaryota</taxon>
        <taxon>Viridiplantae</taxon>
        <taxon>Streptophyta</taxon>
        <taxon>Embryophyta</taxon>
        <taxon>Tracheophyta</taxon>
        <taxon>Spermatophyta</taxon>
        <taxon>Magnoliopsida</taxon>
        <taxon>eudicotyledons</taxon>
        <taxon>Gunneridae</taxon>
        <taxon>Pentapetalae</taxon>
        <taxon>rosids</taxon>
        <taxon>malvids</taxon>
        <taxon>Malvales</taxon>
        <taxon>Malvaceae</taxon>
        <taxon>Malvoideae</taxon>
        <taxon>Gossypium</taxon>
    </lineage>
</organism>
<dbReference type="Proteomes" id="UP000239757">
    <property type="component" value="Unassembled WGS sequence"/>
</dbReference>
<name>A0A2P5X8V5_GOSBA</name>
<protein>
    <submittedName>
        <fullName evidence="1">Uncharacterized protein</fullName>
    </submittedName>
</protein>
<gene>
    <name evidence="1" type="ORF">GOBAR_AA20907</name>
</gene>
<evidence type="ECO:0000313" key="2">
    <source>
        <dbReference type="Proteomes" id="UP000239757"/>
    </source>
</evidence>
<sequence length="295" mass="32908">MACDLIPVRFTRATCCGLTCARFTRALPRELSLRISYIPIRFSAGCAYRRTFLFYVGFIRVEAYLVRPLGSPSDSSPPARICALFRGASPLMRLSRSIRDCALVAYWLWKSPNSWRAGDNQEVTRSVGGRPARGTWPHDSFDQLRMILTECLREPANFFYHYYGNRTGSSSSNIDSNNISRELNESIDIDALISSGLRLGQHVTDSRGPAAAVTPIRSSHLANLPTVIWASSPINITKDTSPSPTREDSQVAPVAERVFAKVMEDFLSSLYHLLSEVGILGLRYVEAHDKELIDT</sequence>
<dbReference type="EMBL" id="KZ665435">
    <property type="protein sequence ID" value="PPR99762.1"/>
    <property type="molecule type" value="Genomic_DNA"/>
</dbReference>
<accession>A0A2P5X8V5</accession>
<dbReference type="AlphaFoldDB" id="A0A2P5X8V5"/>
<proteinExistence type="predicted"/>